<dbReference type="PANTHER" id="PTHR43046:SF14">
    <property type="entry name" value="MUTT_NUDIX FAMILY PROTEIN"/>
    <property type="match status" value="1"/>
</dbReference>
<comment type="cofactor">
    <cofactor evidence="1">
        <name>Mg(2+)</name>
        <dbReference type="ChEBI" id="CHEBI:18420"/>
    </cofactor>
</comment>
<dbReference type="PROSITE" id="PS00893">
    <property type="entry name" value="NUDIX_BOX"/>
    <property type="match status" value="1"/>
</dbReference>
<keyword evidence="7" id="KW-1185">Reference proteome</keyword>
<sequence length="161" mass="17956">MEYSAAMYELPVENTDGSVLISFDRLREDQLGSLDSSVPLTASLVVLWCDRECLMVFNRYRQAWELPGGMLDPGESPREAAVRELAEESGQRADSLDLAGVAKIRVAPDDRLEYLAIYRGQLDSPQPFTPNDEMSEAVWWNPTAPLTDLFPIDAALAYLCP</sequence>
<evidence type="ECO:0000256" key="1">
    <source>
        <dbReference type="ARBA" id="ARBA00001946"/>
    </source>
</evidence>
<dbReference type="InterPro" id="IPR000086">
    <property type="entry name" value="NUDIX_hydrolase_dom"/>
</dbReference>
<evidence type="ECO:0000259" key="5">
    <source>
        <dbReference type="PROSITE" id="PS51462"/>
    </source>
</evidence>
<dbReference type="CDD" id="cd02883">
    <property type="entry name" value="NUDIX_Hydrolase"/>
    <property type="match status" value="1"/>
</dbReference>
<dbReference type="Proteomes" id="UP000292027">
    <property type="component" value="Unassembled WGS sequence"/>
</dbReference>
<dbReference type="Pfam" id="PF00293">
    <property type="entry name" value="NUDIX"/>
    <property type="match status" value="1"/>
</dbReference>
<dbReference type="EMBL" id="SHKR01000011">
    <property type="protein sequence ID" value="RZU20604.1"/>
    <property type="molecule type" value="Genomic_DNA"/>
</dbReference>
<dbReference type="InterPro" id="IPR020084">
    <property type="entry name" value="NUDIX_hydrolase_CS"/>
</dbReference>
<dbReference type="GO" id="GO:0016787">
    <property type="term" value="F:hydrolase activity"/>
    <property type="evidence" value="ECO:0007669"/>
    <property type="project" value="UniProtKB-KW"/>
</dbReference>
<comment type="caution">
    <text evidence="6">The sequence shown here is derived from an EMBL/GenBank/DDBJ whole genome shotgun (WGS) entry which is preliminary data.</text>
</comment>
<proteinExistence type="inferred from homology"/>
<name>A0A4Q7XBW3_9ACTN</name>
<dbReference type="PANTHER" id="PTHR43046">
    <property type="entry name" value="GDP-MANNOSE MANNOSYL HYDROLASE"/>
    <property type="match status" value="1"/>
</dbReference>
<evidence type="ECO:0000256" key="2">
    <source>
        <dbReference type="ARBA" id="ARBA00005582"/>
    </source>
</evidence>
<evidence type="ECO:0000313" key="6">
    <source>
        <dbReference type="EMBL" id="RZU20604.1"/>
    </source>
</evidence>
<keyword evidence="3 4" id="KW-0378">Hydrolase</keyword>
<accession>A0A4Q7XBW3</accession>
<dbReference type="PRINTS" id="PR00502">
    <property type="entry name" value="NUDIXFAMILY"/>
</dbReference>
<dbReference type="PROSITE" id="PS51462">
    <property type="entry name" value="NUDIX"/>
    <property type="match status" value="1"/>
</dbReference>
<dbReference type="InterPro" id="IPR015797">
    <property type="entry name" value="NUDIX_hydrolase-like_dom_sf"/>
</dbReference>
<evidence type="ECO:0000256" key="4">
    <source>
        <dbReference type="RuleBase" id="RU003476"/>
    </source>
</evidence>
<comment type="similarity">
    <text evidence="2 4">Belongs to the Nudix hydrolase family.</text>
</comment>
<organism evidence="6 7">
    <name type="scientific">Kribbella rubisoli</name>
    <dbReference type="NCBI Taxonomy" id="3075929"/>
    <lineage>
        <taxon>Bacteria</taxon>
        <taxon>Bacillati</taxon>
        <taxon>Actinomycetota</taxon>
        <taxon>Actinomycetes</taxon>
        <taxon>Propionibacteriales</taxon>
        <taxon>Kribbellaceae</taxon>
        <taxon>Kribbella</taxon>
    </lineage>
</organism>
<dbReference type="Gene3D" id="3.90.79.10">
    <property type="entry name" value="Nucleoside Triphosphate Pyrophosphohydrolase"/>
    <property type="match status" value="1"/>
</dbReference>
<dbReference type="AlphaFoldDB" id="A0A4Q7XBW3"/>
<feature type="domain" description="Nudix hydrolase" evidence="5">
    <location>
        <begin position="39"/>
        <end position="161"/>
    </location>
</feature>
<evidence type="ECO:0000313" key="7">
    <source>
        <dbReference type="Proteomes" id="UP000292027"/>
    </source>
</evidence>
<reference evidence="6 7" key="1">
    <citation type="journal article" date="2015" name="Stand. Genomic Sci.">
        <title>Genomic Encyclopedia of Bacterial and Archaeal Type Strains, Phase III: the genomes of soil and plant-associated and newly described type strains.</title>
        <authorList>
            <person name="Whitman W.B."/>
            <person name="Woyke T."/>
            <person name="Klenk H.P."/>
            <person name="Zhou Y."/>
            <person name="Lilburn T.G."/>
            <person name="Beck B.J."/>
            <person name="De Vos P."/>
            <person name="Vandamme P."/>
            <person name="Eisen J.A."/>
            <person name="Garrity G."/>
            <person name="Hugenholtz P."/>
            <person name="Kyrpides N.C."/>
        </authorList>
    </citation>
    <scope>NUCLEOTIDE SEQUENCE [LARGE SCALE GENOMIC DNA]</scope>
    <source>
        <strain evidence="6 7">VKM Ac-2540</strain>
    </source>
</reference>
<dbReference type="SUPFAM" id="SSF55811">
    <property type="entry name" value="Nudix"/>
    <property type="match status" value="1"/>
</dbReference>
<evidence type="ECO:0000256" key="3">
    <source>
        <dbReference type="ARBA" id="ARBA00022801"/>
    </source>
</evidence>
<dbReference type="InterPro" id="IPR020476">
    <property type="entry name" value="Nudix_hydrolase"/>
</dbReference>
<gene>
    <name evidence="6" type="ORF">EV645_2841</name>
</gene>
<protein>
    <submittedName>
        <fullName evidence="6">8-oxo-dGTP diphosphatase</fullName>
    </submittedName>
</protein>